<feature type="compositionally biased region" description="Basic residues" evidence="1">
    <location>
        <begin position="25"/>
        <end position="39"/>
    </location>
</feature>
<proteinExistence type="predicted"/>
<dbReference type="AlphaFoldDB" id="J9GPZ3"/>
<evidence type="ECO:0000256" key="1">
    <source>
        <dbReference type="SAM" id="MobiDB-lite"/>
    </source>
</evidence>
<sequence>MYFKENVLLQKSDLGKIPGQMSSLHPKRPVKQKRRLKDR</sequence>
<reference evidence="2" key="1">
    <citation type="journal article" date="2012" name="PLoS ONE">
        <title>Gene sets for utilization of primary and secondary nutrition supplies in the distal gut of endangered iberian lynx.</title>
        <authorList>
            <person name="Alcaide M."/>
            <person name="Messina E."/>
            <person name="Richter M."/>
            <person name="Bargiela R."/>
            <person name="Peplies J."/>
            <person name="Huws S.A."/>
            <person name="Newbold C.J."/>
            <person name="Golyshin P.N."/>
            <person name="Simon M.A."/>
            <person name="Lopez G."/>
            <person name="Yakimov M.M."/>
            <person name="Ferrer M."/>
        </authorList>
    </citation>
    <scope>NUCLEOTIDE SEQUENCE</scope>
</reference>
<protein>
    <submittedName>
        <fullName evidence="2">Uncharacterized protein</fullName>
    </submittedName>
</protein>
<organism evidence="2">
    <name type="scientific">gut metagenome</name>
    <dbReference type="NCBI Taxonomy" id="749906"/>
    <lineage>
        <taxon>unclassified sequences</taxon>
        <taxon>metagenomes</taxon>
        <taxon>organismal metagenomes</taxon>
    </lineage>
</organism>
<accession>J9GPZ3</accession>
<evidence type="ECO:0000313" key="2">
    <source>
        <dbReference type="EMBL" id="EJX02050.1"/>
    </source>
</evidence>
<comment type="caution">
    <text evidence="2">The sequence shown here is derived from an EMBL/GenBank/DDBJ whole genome shotgun (WGS) entry which is preliminary data.</text>
</comment>
<dbReference type="EMBL" id="AMCI01002705">
    <property type="protein sequence ID" value="EJX02050.1"/>
    <property type="molecule type" value="Genomic_DNA"/>
</dbReference>
<name>J9GPZ3_9ZZZZ</name>
<feature type="region of interest" description="Disordered" evidence="1">
    <location>
        <begin position="14"/>
        <end position="39"/>
    </location>
</feature>
<gene>
    <name evidence="2" type="ORF">EVA_09847</name>
</gene>